<dbReference type="RefSeq" id="WP_345438546.1">
    <property type="nucleotide sequence ID" value="NZ_BAABKO010000003.1"/>
</dbReference>
<keyword evidence="4 6" id="KW-1133">Transmembrane helix</keyword>
<evidence type="ECO:0000313" key="8">
    <source>
        <dbReference type="Proteomes" id="UP001501645"/>
    </source>
</evidence>
<evidence type="ECO:0000256" key="3">
    <source>
        <dbReference type="ARBA" id="ARBA00022692"/>
    </source>
</evidence>
<feature type="transmembrane region" description="Helical" evidence="6">
    <location>
        <begin position="18"/>
        <end position="38"/>
    </location>
</feature>
<reference evidence="8" key="1">
    <citation type="journal article" date="2019" name="Int. J. Syst. Evol. Microbiol.">
        <title>The Global Catalogue of Microorganisms (GCM) 10K type strain sequencing project: providing services to taxonomists for standard genome sequencing and annotation.</title>
        <authorList>
            <consortium name="The Broad Institute Genomics Platform"/>
            <consortium name="The Broad Institute Genome Sequencing Center for Infectious Disease"/>
            <person name="Wu L."/>
            <person name="Ma J."/>
        </authorList>
    </citation>
    <scope>NUCLEOTIDE SEQUENCE [LARGE SCALE GENOMIC DNA]</scope>
    <source>
        <strain evidence="8">JCM 18537</strain>
    </source>
</reference>
<feature type="transmembrane region" description="Helical" evidence="6">
    <location>
        <begin position="58"/>
        <end position="80"/>
    </location>
</feature>
<keyword evidence="5 6" id="KW-0472">Membrane</keyword>
<feature type="transmembrane region" description="Helical" evidence="6">
    <location>
        <begin position="87"/>
        <end position="104"/>
    </location>
</feature>
<protein>
    <submittedName>
        <fullName evidence="7">YitT family protein</fullName>
    </submittedName>
</protein>
<evidence type="ECO:0000256" key="1">
    <source>
        <dbReference type="ARBA" id="ARBA00004651"/>
    </source>
</evidence>
<keyword evidence="3 6" id="KW-0812">Transmembrane</keyword>
<evidence type="ECO:0000256" key="5">
    <source>
        <dbReference type="ARBA" id="ARBA00023136"/>
    </source>
</evidence>
<comment type="caution">
    <text evidence="7">The sequence shown here is derived from an EMBL/GenBank/DDBJ whole genome shotgun (WGS) entry which is preliminary data.</text>
</comment>
<dbReference type="PANTHER" id="PTHR33545">
    <property type="entry name" value="UPF0750 MEMBRANE PROTEIN YITT-RELATED"/>
    <property type="match status" value="1"/>
</dbReference>
<keyword evidence="2" id="KW-1003">Cell membrane</keyword>
<gene>
    <name evidence="7" type="ORF">GCM10023351_19320</name>
</gene>
<proteinExistence type="predicted"/>
<name>A0ABP9A695_9MICO</name>
<sequence>MSATVAVRTAPEVPPHRLVDDIVALIAGTLIVSLGLAILKGGGAVTGGTAGLSLLLGYVVPTPTGVLFLAINVPFFLFAARGRGWSFTLRSCLAIAMVGALVLVQPLFVDLDGIDAAYAAIMGNVLSGVGVLILFRHGSSLGGFNIVALHLQEHRGFRAGYVLMVLDALVVIASFAVVPPLSVAYSAVGAVILNLIIALNHRPGRYVATGPR</sequence>
<keyword evidence="8" id="KW-1185">Reference proteome</keyword>
<dbReference type="Proteomes" id="UP001501645">
    <property type="component" value="Unassembled WGS sequence"/>
</dbReference>
<organism evidence="7 8">
    <name type="scientific">Microbacterium gilvum</name>
    <dbReference type="NCBI Taxonomy" id="1336204"/>
    <lineage>
        <taxon>Bacteria</taxon>
        <taxon>Bacillati</taxon>
        <taxon>Actinomycetota</taxon>
        <taxon>Actinomycetes</taxon>
        <taxon>Micrococcales</taxon>
        <taxon>Microbacteriaceae</taxon>
        <taxon>Microbacterium</taxon>
    </lineage>
</organism>
<dbReference type="Pfam" id="PF02588">
    <property type="entry name" value="YitT_membrane"/>
    <property type="match status" value="1"/>
</dbReference>
<dbReference type="EMBL" id="BAABKO010000003">
    <property type="protein sequence ID" value="GAA4775025.1"/>
    <property type="molecule type" value="Genomic_DNA"/>
</dbReference>
<dbReference type="InterPro" id="IPR003740">
    <property type="entry name" value="YitT"/>
</dbReference>
<feature type="transmembrane region" description="Helical" evidence="6">
    <location>
        <begin position="183"/>
        <end position="199"/>
    </location>
</feature>
<dbReference type="InterPro" id="IPR051461">
    <property type="entry name" value="UPF0750_membrane"/>
</dbReference>
<accession>A0ABP9A695</accession>
<evidence type="ECO:0000256" key="2">
    <source>
        <dbReference type="ARBA" id="ARBA00022475"/>
    </source>
</evidence>
<evidence type="ECO:0000256" key="6">
    <source>
        <dbReference type="SAM" id="Phobius"/>
    </source>
</evidence>
<comment type="subcellular location">
    <subcellularLocation>
        <location evidence="1">Cell membrane</location>
        <topology evidence="1">Multi-pass membrane protein</topology>
    </subcellularLocation>
</comment>
<feature type="transmembrane region" description="Helical" evidence="6">
    <location>
        <begin position="116"/>
        <end position="135"/>
    </location>
</feature>
<feature type="transmembrane region" description="Helical" evidence="6">
    <location>
        <begin position="156"/>
        <end position="177"/>
    </location>
</feature>
<dbReference type="PANTHER" id="PTHR33545:SF5">
    <property type="entry name" value="UPF0750 MEMBRANE PROTEIN YITT"/>
    <property type="match status" value="1"/>
</dbReference>
<evidence type="ECO:0000256" key="4">
    <source>
        <dbReference type="ARBA" id="ARBA00022989"/>
    </source>
</evidence>
<evidence type="ECO:0000313" key="7">
    <source>
        <dbReference type="EMBL" id="GAA4775025.1"/>
    </source>
</evidence>